<name>A0A6N3G839_EUBLI</name>
<protein>
    <submittedName>
        <fullName evidence="1">Uncharacterized protein</fullName>
    </submittedName>
</protein>
<reference evidence="1" key="1">
    <citation type="submission" date="2019-11" db="EMBL/GenBank/DDBJ databases">
        <authorList>
            <person name="Feng L."/>
        </authorList>
    </citation>
    <scope>NUCLEOTIDE SEQUENCE</scope>
    <source>
        <strain evidence="1">ElimosumLFYP34</strain>
    </source>
</reference>
<sequence length="48" mass="5234">MTTTKTAITVTGKVPAGLLPANIKNESIYCNAEFKGVAVIWKNLNKHF</sequence>
<accession>A0A6N3G839</accession>
<dbReference type="AlphaFoldDB" id="A0A6N3G839"/>
<gene>
    <name evidence="1" type="ORF">ELLFYP34_03753</name>
</gene>
<evidence type="ECO:0000313" key="1">
    <source>
        <dbReference type="EMBL" id="VYU60320.1"/>
    </source>
</evidence>
<dbReference type="EMBL" id="CACRTR010000016">
    <property type="protein sequence ID" value="VYU60320.1"/>
    <property type="molecule type" value="Genomic_DNA"/>
</dbReference>
<proteinExistence type="predicted"/>
<organism evidence="1">
    <name type="scientific">Eubacterium limosum</name>
    <dbReference type="NCBI Taxonomy" id="1736"/>
    <lineage>
        <taxon>Bacteria</taxon>
        <taxon>Bacillati</taxon>
        <taxon>Bacillota</taxon>
        <taxon>Clostridia</taxon>
        <taxon>Eubacteriales</taxon>
        <taxon>Eubacteriaceae</taxon>
        <taxon>Eubacterium</taxon>
    </lineage>
</organism>